<dbReference type="Proteomes" id="UP000308768">
    <property type="component" value="Unassembled WGS sequence"/>
</dbReference>
<feature type="non-terminal residue" evidence="2">
    <location>
        <position position="72"/>
    </location>
</feature>
<accession>A0A4U0UQA0</accession>
<feature type="compositionally biased region" description="Pro residues" evidence="1">
    <location>
        <begin position="9"/>
        <end position="19"/>
    </location>
</feature>
<dbReference type="AlphaFoldDB" id="A0A4U0UQA0"/>
<evidence type="ECO:0000313" key="3">
    <source>
        <dbReference type="Proteomes" id="UP000308768"/>
    </source>
</evidence>
<protein>
    <submittedName>
        <fullName evidence="2">Uncharacterized protein</fullName>
    </submittedName>
</protein>
<gene>
    <name evidence="2" type="ORF">B0A49_13957</name>
</gene>
<comment type="caution">
    <text evidence="2">The sequence shown here is derived from an EMBL/GenBank/DDBJ whole genome shotgun (WGS) entry which is preliminary data.</text>
</comment>
<name>A0A4U0UQA0_9PEZI</name>
<dbReference type="STRING" id="331657.A0A4U0UQA0"/>
<keyword evidence="3" id="KW-1185">Reference proteome</keyword>
<dbReference type="EMBL" id="NAJN01003555">
    <property type="protein sequence ID" value="TKA38030.1"/>
    <property type="molecule type" value="Genomic_DNA"/>
</dbReference>
<feature type="compositionally biased region" description="Polar residues" evidence="1">
    <location>
        <begin position="22"/>
        <end position="32"/>
    </location>
</feature>
<evidence type="ECO:0000313" key="2">
    <source>
        <dbReference type="EMBL" id="TKA38030.1"/>
    </source>
</evidence>
<organism evidence="2 3">
    <name type="scientific">Cryomyces minteri</name>
    <dbReference type="NCBI Taxonomy" id="331657"/>
    <lineage>
        <taxon>Eukaryota</taxon>
        <taxon>Fungi</taxon>
        <taxon>Dikarya</taxon>
        <taxon>Ascomycota</taxon>
        <taxon>Pezizomycotina</taxon>
        <taxon>Dothideomycetes</taxon>
        <taxon>Dothideomycetes incertae sedis</taxon>
        <taxon>Cryomyces</taxon>
    </lineage>
</organism>
<reference evidence="2 3" key="1">
    <citation type="submission" date="2017-03" db="EMBL/GenBank/DDBJ databases">
        <title>Genomes of endolithic fungi from Antarctica.</title>
        <authorList>
            <person name="Coleine C."/>
            <person name="Masonjones S."/>
            <person name="Stajich J.E."/>
        </authorList>
    </citation>
    <scope>NUCLEOTIDE SEQUENCE [LARGE SCALE GENOMIC DNA]</scope>
    <source>
        <strain evidence="2 3">CCFEE 5187</strain>
    </source>
</reference>
<proteinExistence type="predicted"/>
<dbReference type="OrthoDB" id="10511469at2759"/>
<evidence type="ECO:0000256" key="1">
    <source>
        <dbReference type="SAM" id="MobiDB-lite"/>
    </source>
</evidence>
<sequence length="72" mass="7807">MSNTINGYAPPPLTNPPPQIFGSLSANGSPLQPSLPANMFADDPNASGGDEHDQNDPKRRRIARVYQATYHM</sequence>
<feature type="region of interest" description="Disordered" evidence="1">
    <location>
        <begin position="1"/>
        <end position="59"/>
    </location>
</feature>